<dbReference type="OrthoDB" id="9800643at2"/>
<name>A0A562ZKN6_9BURK</name>
<feature type="domain" description="Methyltransferase small" evidence="6">
    <location>
        <begin position="103"/>
        <end position="192"/>
    </location>
</feature>
<dbReference type="GO" id="GO:0032259">
    <property type="term" value="P:methylation"/>
    <property type="evidence" value="ECO:0007669"/>
    <property type="project" value="UniProtKB-KW"/>
</dbReference>
<keyword evidence="3 5" id="KW-0949">S-adenosyl-L-methionine</keyword>
<dbReference type="InterPro" id="IPR004556">
    <property type="entry name" value="HemK-like"/>
</dbReference>
<dbReference type="PANTHER" id="PTHR18895">
    <property type="entry name" value="HEMK METHYLTRANSFERASE"/>
    <property type="match status" value="1"/>
</dbReference>
<reference evidence="8 9" key="1">
    <citation type="submission" date="2019-07" db="EMBL/GenBank/DDBJ databases">
        <title>Caenimonas sedimenti sp. nov., isolated from activated sludge.</title>
        <authorList>
            <person name="Xu J."/>
        </authorList>
    </citation>
    <scope>NUCLEOTIDE SEQUENCE [LARGE SCALE GENOMIC DNA]</scope>
    <source>
        <strain evidence="8 9">HX-9-20</strain>
    </source>
</reference>
<dbReference type="SUPFAM" id="SSF53335">
    <property type="entry name" value="S-adenosyl-L-methionine-dependent methyltransferases"/>
    <property type="match status" value="1"/>
</dbReference>
<dbReference type="HAMAP" id="MF_02126">
    <property type="entry name" value="RF_methyltr_PrmC"/>
    <property type="match status" value="1"/>
</dbReference>
<feature type="binding site" evidence="5">
    <location>
        <begin position="118"/>
        <end position="122"/>
    </location>
    <ligand>
        <name>S-adenosyl-L-methionine</name>
        <dbReference type="ChEBI" id="CHEBI:59789"/>
    </ligand>
</feature>
<feature type="binding site" evidence="5">
    <location>
        <position position="141"/>
    </location>
    <ligand>
        <name>S-adenosyl-L-methionine</name>
        <dbReference type="ChEBI" id="CHEBI:59789"/>
    </ligand>
</feature>
<evidence type="ECO:0000259" key="7">
    <source>
        <dbReference type="Pfam" id="PF17827"/>
    </source>
</evidence>
<dbReference type="Gene3D" id="1.10.8.10">
    <property type="entry name" value="DNA helicase RuvA subunit, C-terminal domain"/>
    <property type="match status" value="1"/>
</dbReference>
<comment type="caution">
    <text evidence="8">The sequence shown here is derived from an EMBL/GenBank/DDBJ whole genome shotgun (WGS) entry which is preliminary data.</text>
</comment>
<dbReference type="RefSeq" id="WP_145895030.1">
    <property type="nucleotide sequence ID" value="NZ_VOBQ01000017.1"/>
</dbReference>
<sequence>MNTLREGLAQAVATGVARLDAQLLLLHVLGRPAADRGWVIAHDGDPLPDDAHRAFLALAARRAAGEPLAYLVGQKEFFGLTLAVDARVLVPRPETEHLVEWSLEVLEGKAQPTIVDLGTGSGAIALALASRRPDARIEAVDASMGALETAAANARALGLAVAFRQADWLAGAQGPYDLIVSNPPYVASADPHLAALKHEPLSALASGADGLDALRAIAGQAPALLRPRGWLLLEHGHDQAPAVRALLEAAGLSQIQSRNDLAGIPRCTGGLRLELG</sequence>
<evidence type="ECO:0000313" key="8">
    <source>
        <dbReference type="EMBL" id="TWO68878.1"/>
    </source>
</evidence>
<dbReference type="GO" id="GO:0102559">
    <property type="term" value="F:peptide chain release factor N(5)-glutamine methyltransferase activity"/>
    <property type="evidence" value="ECO:0007669"/>
    <property type="project" value="UniProtKB-EC"/>
</dbReference>
<evidence type="ECO:0000256" key="2">
    <source>
        <dbReference type="ARBA" id="ARBA00022679"/>
    </source>
</evidence>
<feature type="binding site" evidence="5">
    <location>
        <begin position="182"/>
        <end position="185"/>
    </location>
    <ligand>
        <name>substrate</name>
    </ligand>
</feature>
<evidence type="ECO:0000259" key="6">
    <source>
        <dbReference type="Pfam" id="PF05175"/>
    </source>
</evidence>
<dbReference type="NCBIfam" id="TIGR03534">
    <property type="entry name" value="RF_mod_PrmC"/>
    <property type="match status" value="1"/>
</dbReference>
<keyword evidence="2 5" id="KW-0808">Transferase</keyword>
<dbReference type="GO" id="GO:0003676">
    <property type="term" value="F:nucleic acid binding"/>
    <property type="evidence" value="ECO:0007669"/>
    <property type="project" value="InterPro"/>
</dbReference>
<dbReference type="Gene3D" id="3.40.50.150">
    <property type="entry name" value="Vaccinia Virus protein VP39"/>
    <property type="match status" value="1"/>
</dbReference>
<dbReference type="EMBL" id="VOBQ01000017">
    <property type="protein sequence ID" value="TWO68878.1"/>
    <property type="molecule type" value="Genomic_DNA"/>
</dbReference>
<feature type="binding site" evidence="5">
    <location>
        <position position="168"/>
    </location>
    <ligand>
        <name>S-adenosyl-L-methionine</name>
        <dbReference type="ChEBI" id="CHEBI:59789"/>
    </ligand>
</feature>
<dbReference type="PROSITE" id="PS00092">
    <property type="entry name" value="N6_MTASE"/>
    <property type="match status" value="1"/>
</dbReference>
<evidence type="ECO:0000313" key="9">
    <source>
        <dbReference type="Proteomes" id="UP000318199"/>
    </source>
</evidence>
<keyword evidence="9" id="KW-1185">Reference proteome</keyword>
<feature type="binding site" evidence="5">
    <location>
        <position position="182"/>
    </location>
    <ligand>
        <name>S-adenosyl-L-methionine</name>
        <dbReference type="ChEBI" id="CHEBI:59789"/>
    </ligand>
</feature>
<dbReference type="InterPro" id="IPR019874">
    <property type="entry name" value="RF_methyltr_PrmC"/>
</dbReference>
<dbReference type="CDD" id="cd02440">
    <property type="entry name" value="AdoMet_MTases"/>
    <property type="match status" value="1"/>
</dbReference>
<evidence type="ECO:0000256" key="5">
    <source>
        <dbReference type="HAMAP-Rule" id="MF_02126"/>
    </source>
</evidence>
<evidence type="ECO:0000256" key="3">
    <source>
        <dbReference type="ARBA" id="ARBA00022691"/>
    </source>
</evidence>
<gene>
    <name evidence="5 8" type="primary">prmC</name>
    <name evidence="8" type="ORF">FN976_21000</name>
</gene>
<protein>
    <recommendedName>
        <fullName evidence="5">Release factor glutamine methyltransferase</fullName>
        <shortName evidence="5">RF MTase</shortName>
        <ecNumber evidence="5">2.1.1.297</ecNumber>
    </recommendedName>
    <alternativeName>
        <fullName evidence="5">N5-glutamine methyltransferase PrmC</fullName>
    </alternativeName>
    <alternativeName>
        <fullName evidence="5">Protein-(glutamine-N5) MTase PrmC</fullName>
    </alternativeName>
    <alternativeName>
        <fullName evidence="5">Protein-glutamine N-methyltransferase PrmC</fullName>
    </alternativeName>
</protein>
<dbReference type="NCBIfam" id="TIGR00536">
    <property type="entry name" value="hemK_fam"/>
    <property type="match status" value="1"/>
</dbReference>
<dbReference type="EC" id="2.1.1.297" evidence="5"/>
<proteinExistence type="inferred from homology"/>
<comment type="function">
    <text evidence="5">Methylates the class 1 translation termination release factors RF1/PrfA and RF2/PrfB on the glutamine residue of the universally conserved GGQ motif.</text>
</comment>
<dbReference type="InterPro" id="IPR002052">
    <property type="entry name" value="DNA_methylase_N6_adenine_CS"/>
</dbReference>
<organism evidence="8 9">
    <name type="scientific">Caenimonas sedimenti</name>
    <dbReference type="NCBI Taxonomy" id="2596921"/>
    <lineage>
        <taxon>Bacteria</taxon>
        <taxon>Pseudomonadati</taxon>
        <taxon>Pseudomonadota</taxon>
        <taxon>Betaproteobacteria</taxon>
        <taxon>Burkholderiales</taxon>
        <taxon>Comamonadaceae</taxon>
        <taxon>Caenimonas</taxon>
    </lineage>
</organism>
<dbReference type="Pfam" id="PF05175">
    <property type="entry name" value="MTS"/>
    <property type="match status" value="1"/>
</dbReference>
<dbReference type="InterPro" id="IPR040758">
    <property type="entry name" value="PrmC_N"/>
</dbReference>
<dbReference type="InterPro" id="IPR029063">
    <property type="entry name" value="SAM-dependent_MTases_sf"/>
</dbReference>
<comment type="similarity">
    <text evidence="5">Belongs to the protein N5-glutamine methyltransferase family. PrmC subfamily.</text>
</comment>
<dbReference type="Pfam" id="PF17827">
    <property type="entry name" value="PrmC_N"/>
    <property type="match status" value="1"/>
</dbReference>
<dbReference type="PANTHER" id="PTHR18895:SF74">
    <property type="entry name" value="MTRF1L RELEASE FACTOR GLUTAMINE METHYLTRANSFERASE"/>
    <property type="match status" value="1"/>
</dbReference>
<dbReference type="Proteomes" id="UP000318199">
    <property type="component" value="Unassembled WGS sequence"/>
</dbReference>
<dbReference type="InterPro" id="IPR007848">
    <property type="entry name" value="Small_mtfrase_dom"/>
</dbReference>
<dbReference type="AlphaFoldDB" id="A0A562ZKN6"/>
<evidence type="ECO:0000256" key="4">
    <source>
        <dbReference type="ARBA" id="ARBA00048391"/>
    </source>
</evidence>
<dbReference type="FunFam" id="3.40.50.150:FF:000053">
    <property type="entry name" value="Release factor glutamine methyltransferase"/>
    <property type="match status" value="1"/>
</dbReference>
<comment type="catalytic activity">
    <reaction evidence="4 5">
        <text>L-glutaminyl-[peptide chain release factor] + S-adenosyl-L-methionine = N(5)-methyl-L-glutaminyl-[peptide chain release factor] + S-adenosyl-L-homocysteine + H(+)</text>
        <dbReference type="Rhea" id="RHEA:42896"/>
        <dbReference type="Rhea" id="RHEA-COMP:10271"/>
        <dbReference type="Rhea" id="RHEA-COMP:10272"/>
        <dbReference type="ChEBI" id="CHEBI:15378"/>
        <dbReference type="ChEBI" id="CHEBI:30011"/>
        <dbReference type="ChEBI" id="CHEBI:57856"/>
        <dbReference type="ChEBI" id="CHEBI:59789"/>
        <dbReference type="ChEBI" id="CHEBI:61891"/>
        <dbReference type="EC" id="2.1.1.297"/>
    </reaction>
</comment>
<feature type="domain" description="Release factor glutamine methyltransferase N-terminal" evidence="7">
    <location>
        <begin position="14"/>
        <end position="73"/>
    </location>
</feature>
<keyword evidence="1 5" id="KW-0489">Methyltransferase</keyword>
<accession>A0A562ZKN6</accession>
<dbReference type="InterPro" id="IPR050320">
    <property type="entry name" value="N5-glutamine_MTase"/>
</dbReference>
<evidence type="ECO:0000256" key="1">
    <source>
        <dbReference type="ARBA" id="ARBA00022603"/>
    </source>
</evidence>